<gene>
    <name evidence="5" type="ORF">RSSM_02463</name>
</gene>
<feature type="domain" description="Aerotolerance regulator N-terminal" evidence="3">
    <location>
        <begin position="1"/>
        <end position="76"/>
    </location>
</feature>
<proteinExistence type="predicted"/>
<dbReference type="Proteomes" id="UP000011885">
    <property type="component" value="Unassembled WGS sequence"/>
</dbReference>
<dbReference type="Pfam" id="PF07584">
    <property type="entry name" value="BatA"/>
    <property type="match status" value="1"/>
</dbReference>
<evidence type="ECO:0000256" key="1">
    <source>
        <dbReference type="SAM" id="MobiDB-lite"/>
    </source>
</evidence>
<dbReference type="Gene3D" id="2.60.40.10">
    <property type="entry name" value="Immunoglobulins"/>
    <property type="match status" value="1"/>
</dbReference>
<dbReference type="PANTHER" id="PTHR37464:SF1">
    <property type="entry name" value="BLL2463 PROTEIN"/>
    <property type="match status" value="1"/>
</dbReference>
<keyword evidence="6" id="KW-1185">Reference proteome</keyword>
<dbReference type="InterPro" id="IPR013783">
    <property type="entry name" value="Ig-like_fold"/>
</dbReference>
<dbReference type="RefSeq" id="WP_008678146.1">
    <property type="nucleotide sequence ID" value="NZ_ANOH01000169.1"/>
</dbReference>
<evidence type="ECO:0000259" key="4">
    <source>
        <dbReference type="Pfam" id="PF07705"/>
    </source>
</evidence>
<dbReference type="InterPro" id="IPR024163">
    <property type="entry name" value="Aerotolerance_reg_N"/>
</dbReference>
<keyword evidence="2" id="KW-1133">Transmembrane helix</keyword>
<feature type="compositionally biased region" description="Polar residues" evidence="1">
    <location>
        <begin position="798"/>
        <end position="808"/>
    </location>
</feature>
<feature type="transmembrane region" description="Helical" evidence="2">
    <location>
        <begin position="756"/>
        <end position="780"/>
    </location>
</feature>
<dbReference type="PATRIC" id="fig|1263870.3.peg.2620"/>
<feature type="region of interest" description="Disordered" evidence="1">
    <location>
        <begin position="796"/>
        <end position="820"/>
    </location>
</feature>
<evidence type="ECO:0000313" key="5">
    <source>
        <dbReference type="EMBL" id="EMI56128.1"/>
    </source>
</evidence>
<reference evidence="5 6" key="1">
    <citation type="journal article" date="2013" name="Mar. Genomics">
        <title>Expression of sulfatases in Rhodopirellula baltica and the diversity of sulfatases in the genus Rhodopirellula.</title>
        <authorList>
            <person name="Wegner C.E."/>
            <person name="Richter-Heitmann T."/>
            <person name="Klindworth A."/>
            <person name="Klockow C."/>
            <person name="Richter M."/>
            <person name="Achstetter T."/>
            <person name="Glockner F.O."/>
            <person name="Harder J."/>
        </authorList>
    </citation>
    <scope>NUCLEOTIDE SEQUENCE [LARGE SCALE GENOMIC DNA]</scope>
    <source>
        <strain evidence="5 6">SM41</strain>
    </source>
</reference>
<keyword evidence="2" id="KW-0812">Transmembrane</keyword>
<feature type="domain" description="CARDB" evidence="4">
    <location>
        <begin position="259"/>
        <end position="332"/>
    </location>
</feature>
<dbReference type="NCBIfam" id="TIGR02226">
    <property type="entry name" value="two_anch"/>
    <property type="match status" value="1"/>
</dbReference>
<organism evidence="5 6">
    <name type="scientific">Rhodopirellula sallentina SM41</name>
    <dbReference type="NCBI Taxonomy" id="1263870"/>
    <lineage>
        <taxon>Bacteria</taxon>
        <taxon>Pseudomonadati</taxon>
        <taxon>Planctomycetota</taxon>
        <taxon>Planctomycetia</taxon>
        <taxon>Pirellulales</taxon>
        <taxon>Pirellulaceae</taxon>
        <taxon>Rhodopirellula</taxon>
    </lineage>
</organism>
<evidence type="ECO:0000256" key="2">
    <source>
        <dbReference type="SAM" id="Phobius"/>
    </source>
</evidence>
<feature type="transmembrane region" description="Helical" evidence="2">
    <location>
        <begin position="6"/>
        <end position="24"/>
    </location>
</feature>
<dbReference type="AlphaFoldDB" id="M5UJD3"/>
<dbReference type="Pfam" id="PF07705">
    <property type="entry name" value="CARDB"/>
    <property type="match status" value="1"/>
</dbReference>
<protein>
    <submittedName>
        <fullName evidence="5">Membrane protein containing DUF1550</fullName>
    </submittedName>
</protein>
<dbReference type="InterPro" id="IPR011933">
    <property type="entry name" value="Double_TM_dom"/>
</dbReference>
<evidence type="ECO:0000259" key="3">
    <source>
        <dbReference type="Pfam" id="PF07584"/>
    </source>
</evidence>
<dbReference type="OrthoDB" id="247959at2"/>
<keyword evidence="2" id="KW-0472">Membrane</keyword>
<accession>M5UJD3</accession>
<dbReference type="EMBL" id="ANOH01000169">
    <property type="protein sequence ID" value="EMI56128.1"/>
    <property type="molecule type" value="Genomic_DNA"/>
</dbReference>
<comment type="caution">
    <text evidence="5">The sequence shown here is derived from an EMBL/GenBank/DDBJ whole genome shotgun (WGS) entry which is preliminary data.</text>
</comment>
<name>M5UJD3_9BACT</name>
<dbReference type="Gene3D" id="3.40.50.880">
    <property type="match status" value="1"/>
</dbReference>
<dbReference type="PANTHER" id="PTHR37464">
    <property type="entry name" value="BLL2463 PROTEIN"/>
    <property type="match status" value="1"/>
</dbReference>
<sequence>MSFLGGWFLLGLPLLAIPIVIHMMKKRQRDVIAWGAMQFLRDPTRRGQRISQTDRWLLLAARILILGCLIGALSQPLFHATRSSGVAGLPMQVILIDDTRSTLADGRFDEIRRTADQLMGSFPTDTPIEIWAIGNPPRRIIDEITDIGSDATNVTLSQIRSSLSDYPPRGGSGNFTDAVHRVVVASVEADKSRRELHNEDFAVDTPMDVWLITDDTAAGWNPPLSASAMLPDPNHRLHIIQACKPIPPLHQWCVTAVESSRRTITTNDTIEVSATIANLGTRPSPKVTAVWKHNGRPVAETPVKTLQPDEQLSLQTETTVRSAGTHEFKFELKPDGGAASDPMPDDDSGHVVVSVVGEMPLLVIKGPGGPFDQSPSDADFLAAALGRNSGAWASVSNDMASDGDTNNRRNESLFQPEVYSVTELDDLNWHRYPAIVWLGGVELPPDVLNRLINRVRQGAGLWITLDSKTDRGSMNDVLNRRVFNIPTESRSQSDDRANGIIGELVVNYSHDQLQRIHPPEPTDSILSPLSDTERLDLDLVRIRRRIDLHPPRGHASSRVLLRTFEGNPVAILSGLGRGRVVLQALPMDPSWSNFALSKSFVVWVLQVLDHLSQPVGENYNLASGQMFRKNVRETDHEYELTTPTGQTEVLIALPQFGRSLNQERADQTAGVVRFDRTDQPGLYHLKDTDGDTAPIVFSVAGDPSESACFVDSTETLTRLADAPRVDLHRQSTGIDLHSIIATLPEDQSRGPSGTPLWPALLLGLLIAISLETFLAGYAALRRYGRLRIRDTDPIAVGTNRSDLHSPSPSDIPRPSKGTLV</sequence>
<dbReference type="InterPro" id="IPR011635">
    <property type="entry name" value="CARDB"/>
</dbReference>
<evidence type="ECO:0000313" key="6">
    <source>
        <dbReference type="Proteomes" id="UP000011885"/>
    </source>
</evidence>
<feature type="transmembrane region" description="Helical" evidence="2">
    <location>
        <begin position="56"/>
        <end position="74"/>
    </location>
</feature>
<dbReference type="InterPro" id="IPR029062">
    <property type="entry name" value="Class_I_gatase-like"/>
</dbReference>